<reference evidence="12 13" key="1">
    <citation type="submission" date="2019-11" db="EMBL/GenBank/DDBJ databases">
        <title>Nocardia sp. nov. CT2-14 isolated from soil.</title>
        <authorList>
            <person name="Kanchanasin P."/>
            <person name="Tanasupawat S."/>
            <person name="Yuki M."/>
            <person name="Kudo T."/>
        </authorList>
    </citation>
    <scope>NUCLEOTIDE SEQUENCE [LARGE SCALE GENOMIC DNA]</scope>
    <source>
        <strain evidence="12 13">CT2-14</strain>
    </source>
</reference>
<evidence type="ECO:0000256" key="6">
    <source>
        <dbReference type="ARBA" id="ARBA00022723"/>
    </source>
</evidence>
<feature type="domain" description="GAF" evidence="11">
    <location>
        <begin position="54"/>
        <end position="201"/>
    </location>
</feature>
<dbReference type="InterPro" id="IPR029016">
    <property type="entry name" value="GAF-like_dom_sf"/>
</dbReference>
<evidence type="ECO:0000313" key="12">
    <source>
        <dbReference type="EMBL" id="MTE14304.1"/>
    </source>
</evidence>
<keyword evidence="10" id="KW-0408">Iron</keyword>
<gene>
    <name evidence="12" type="ORF">GLP40_16235</name>
</gene>
<evidence type="ECO:0000256" key="9">
    <source>
        <dbReference type="ARBA" id="ARBA00022842"/>
    </source>
</evidence>
<evidence type="ECO:0000259" key="11">
    <source>
        <dbReference type="SMART" id="SM00065"/>
    </source>
</evidence>
<proteinExistence type="predicted"/>
<comment type="cofactor">
    <cofactor evidence="2">
        <name>heme</name>
        <dbReference type="ChEBI" id="CHEBI:30413"/>
    </cofactor>
</comment>
<dbReference type="InterPro" id="IPR052016">
    <property type="entry name" value="Bact_Sigma-Reg"/>
</dbReference>
<dbReference type="PANTHER" id="PTHR43156:SF2">
    <property type="entry name" value="STAGE II SPORULATION PROTEIN E"/>
    <property type="match status" value="1"/>
</dbReference>
<evidence type="ECO:0000256" key="5">
    <source>
        <dbReference type="ARBA" id="ARBA00022679"/>
    </source>
</evidence>
<dbReference type="AlphaFoldDB" id="A0A6I3L159"/>
<name>A0A6I3L159_9NOCA</name>
<dbReference type="GO" id="GO:0019825">
    <property type="term" value="F:oxygen binding"/>
    <property type="evidence" value="ECO:0007669"/>
    <property type="project" value="UniProtKB-ARBA"/>
</dbReference>
<dbReference type="GO" id="GO:0070483">
    <property type="term" value="P:detection of hypoxia"/>
    <property type="evidence" value="ECO:0007669"/>
    <property type="project" value="UniProtKB-ARBA"/>
</dbReference>
<dbReference type="GO" id="GO:0005524">
    <property type="term" value="F:ATP binding"/>
    <property type="evidence" value="ECO:0007669"/>
    <property type="project" value="UniProtKB-ARBA"/>
</dbReference>
<evidence type="ECO:0000256" key="8">
    <source>
        <dbReference type="ARBA" id="ARBA00022801"/>
    </source>
</evidence>
<keyword evidence="6" id="KW-0479">Metal-binding</keyword>
<protein>
    <submittedName>
        <fullName evidence="12">GAF domain-containing protein</fullName>
    </submittedName>
</protein>
<evidence type="ECO:0000256" key="7">
    <source>
        <dbReference type="ARBA" id="ARBA00022777"/>
    </source>
</evidence>
<dbReference type="GO" id="GO:0020037">
    <property type="term" value="F:heme binding"/>
    <property type="evidence" value="ECO:0007669"/>
    <property type="project" value="UniProtKB-ARBA"/>
</dbReference>
<keyword evidence="7" id="KW-0418">Kinase</keyword>
<dbReference type="Pfam" id="PF13185">
    <property type="entry name" value="GAF_2"/>
    <property type="match status" value="2"/>
</dbReference>
<keyword evidence="5" id="KW-0808">Transferase</keyword>
<keyword evidence="3" id="KW-0963">Cytoplasm</keyword>
<dbReference type="FunFam" id="3.30.450.40:FF:000052">
    <property type="entry name" value="Oxygen sensor histidine kinase response regulator DevS/DosS"/>
    <property type="match status" value="1"/>
</dbReference>
<comment type="caution">
    <text evidence="12">The sequence shown here is derived from an EMBL/GenBank/DDBJ whole genome shotgun (WGS) entry which is preliminary data.</text>
</comment>
<dbReference type="PANTHER" id="PTHR43156">
    <property type="entry name" value="STAGE II SPORULATION PROTEIN E-RELATED"/>
    <property type="match status" value="1"/>
</dbReference>
<accession>A0A6I3L159</accession>
<dbReference type="SMART" id="SM00065">
    <property type="entry name" value="GAF"/>
    <property type="match status" value="2"/>
</dbReference>
<dbReference type="GO" id="GO:0070025">
    <property type="term" value="F:carbon monoxide binding"/>
    <property type="evidence" value="ECO:0007669"/>
    <property type="project" value="UniProtKB-ARBA"/>
</dbReference>
<dbReference type="SUPFAM" id="SSF55781">
    <property type="entry name" value="GAF domain-like"/>
    <property type="match status" value="2"/>
</dbReference>
<dbReference type="GO" id="GO:0016791">
    <property type="term" value="F:phosphatase activity"/>
    <property type="evidence" value="ECO:0007669"/>
    <property type="project" value="TreeGrafter"/>
</dbReference>
<keyword evidence="13" id="KW-1185">Reference proteome</keyword>
<dbReference type="RefSeq" id="WP_154788765.1">
    <property type="nucleotide sequence ID" value="NZ_WMBB01000007.1"/>
</dbReference>
<keyword evidence="9" id="KW-0460">Magnesium</keyword>
<dbReference type="InterPro" id="IPR003018">
    <property type="entry name" value="GAF"/>
</dbReference>
<keyword evidence="8" id="KW-0378">Hydrolase</keyword>
<dbReference type="GO" id="GO:0070026">
    <property type="term" value="F:nitric oxide binding"/>
    <property type="evidence" value="ECO:0007669"/>
    <property type="project" value="UniProtKB-ARBA"/>
</dbReference>
<keyword evidence="4" id="KW-0597">Phosphoprotein</keyword>
<sequence>MTRYEPGSMREVLSQLRLRELLVEVHERVEQLIDARDRLTGLIEAMLTVTAGLDLEQTLHTIVQTAGDLVDARYSAVGVLGGDGRLSRFVYTGIDTEAKGRIGDLPYGHGVLGALMTEPEPIRLADLTSHPASVGFPPNHPPMHGLLAVPIRVRGTIFGTLYLTEKANGKPFSEDDELILEALAAAAGIAVDNARLYESARARQSWIEATSELTTEFLAGTDRDAALAHAVDRARRLTRSAQALLTTVTDTRAALTGPIELVTTHSAGVPEPKIDRTLRLTGALAESITRREPVRLDDIQRTELAAALPHAGPALLLPLRTPEAVLGVLITIRPVESAPYDDEILRLATAFTDQAALALQLDRTRPHSAHPRP</sequence>
<dbReference type="Gene3D" id="3.30.450.40">
    <property type="match status" value="2"/>
</dbReference>
<evidence type="ECO:0000256" key="1">
    <source>
        <dbReference type="ARBA" id="ARBA00001946"/>
    </source>
</evidence>
<evidence type="ECO:0000256" key="3">
    <source>
        <dbReference type="ARBA" id="ARBA00022490"/>
    </source>
</evidence>
<dbReference type="Proteomes" id="UP000432464">
    <property type="component" value="Unassembled WGS sequence"/>
</dbReference>
<dbReference type="GO" id="GO:0019826">
    <property type="term" value="F:oxygen sensor activity"/>
    <property type="evidence" value="ECO:0007669"/>
    <property type="project" value="UniProtKB-ARBA"/>
</dbReference>
<dbReference type="GO" id="GO:0000287">
    <property type="term" value="F:magnesium ion binding"/>
    <property type="evidence" value="ECO:0007669"/>
    <property type="project" value="UniProtKB-ARBA"/>
</dbReference>
<evidence type="ECO:0000313" key="13">
    <source>
        <dbReference type="Proteomes" id="UP000432464"/>
    </source>
</evidence>
<dbReference type="GO" id="GO:0000155">
    <property type="term" value="F:phosphorelay sensor kinase activity"/>
    <property type="evidence" value="ECO:0007669"/>
    <property type="project" value="UniProtKB-ARBA"/>
</dbReference>
<organism evidence="12 13">
    <name type="scientific">Nocardia aurantiaca</name>
    <dbReference type="NCBI Taxonomy" id="2675850"/>
    <lineage>
        <taxon>Bacteria</taxon>
        <taxon>Bacillati</taxon>
        <taxon>Actinomycetota</taxon>
        <taxon>Actinomycetes</taxon>
        <taxon>Mycobacteriales</taxon>
        <taxon>Nocardiaceae</taxon>
        <taxon>Nocardia</taxon>
    </lineage>
</organism>
<feature type="domain" description="GAF" evidence="11">
    <location>
        <begin position="222"/>
        <end position="369"/>
    </location>
</feature>
<evidence type="ECO:0000256" key="2">
    <source>
        <dbReference type="ARBA" id="ARBA00001971"/>
    </source>
</evidence>
<evidence type="ECO:0000256" key="4">
    <source>
        <dbReference type="ARBA" id="ARBA00022553"/>
    </source>
</evidence>
<dbReference type="EMBL" id="WMBB01000007">
    <property type="protein sequence ID" value="MTE14304.1"/>
    <property type="molecule type" value="Genomic_DNA"/>
</dbReference>
<comment type="cofactor">
    <cofactor evidence="1">
        <name>Mg(2+)</name>
        <dbReference type="ChEBI" id="CHEBI:18420"/>
    </cofactor>
</comment>
<evidence type="ECO:0000256" key="10">
    <source>
        <dbReference type="ARBA" id="ARBA00023004"/>
    </source>
</evidence>